<organism evidence="2 3">
    <name type="scientific">Pseudogymnoascus verrucosus</name>
    <dbReference type="NCBI Taxonomy" id="342668"/>
    <lineage>
        <taxon>Eukaryota</taxon>
        <taxon>Fungi</taxon>
        <taxon>Dikarya</taxon>
        <taxon>Ascomycota</taxon>
        <taxon>Pezizomycotina</taxon>
        <taxon>Leotiomycetes</taxon>
        <taxon>Thelebolales</taxon>
        <taxon>Thelebolaceae</taxon>
        <taxon>Pseudogymnoascus</taxon>
    </lineage>
</organism>
<dbReference type="RefSeq" id="XP_018135566.1">
    <property type="nucleotide sequence ID" value="XM_018270072.2"/>
</dbReference>
<proteinExistence type="predicted"/>
<dbReference type="Pfam" id="PF00646">
    <property type="entry name" value="F-box"/>
    <property type="match status" value="1"/>
</dbReference>
<sequence length="389" mass="44046">MADAAIPVELADKAVAPISPHQAATSYHQAGAATDLPTIGHFRSASEYNLQTDKVDAIIRDVSYHRVLERRYFISFSEDEHELIRISISTSFQRPSIASLGTLNRLPYELLSNIALSLDIQSVFTCRQVSTGLRQTIDSFSEYQAITTHALSALCALLRTRVLAPKVSFFDFHRELCSNTCFRCGEFGEVIFLPTWRRYCSLCITHAPEVLMGPLDAIQSRLALSPEAANQLPVFETIRQTHSVDINGDSLPRDTLVPIQQAVKLSPIPQRHRDRKALDLYLRNCELSKSASCILPYYNRHSGKAEYGLSCCGCIHGHHTGEDEVLKVLNGEVFDRIYGDERFLQHFKWFWQAQYLWELCESVNAVAAGTESAISCRRKPFWTERKLRY</sequence>
<dbReference type="InterPro" id="IPR001810">
    <property type="entry name" value="F-box_dom"/>
</dbReference>
<reference evidence="2 3" key="1">
    <citation type="submission" date="2016-03" db="EMBL/GenBank/DDBJ databases">
        <title>Comparative genomics of Pseudogymnoascus destructans, the fungus causing white-nose syndrome of bats.</title>
        <authorList>
            <person name="Palmer J.M."/>
            <person name="Drees K.P."/>
            <person name="Foster J.T."/>
            <person name="Lindner D.L."/>
        </authorList>
    </citation>
    <scope>NUCLEOTIDE SEQUENCE [LARGE SCALE GENOMIC DNA]</scope>
    <source>
        <strain evidence="2 3">UAMH 10579</strain>
    </source>
</reference>
<evidence type="ECO:0000259" key="1">
    <source>
        <dbReference type="PROSITE" id="PS50181"/>
    </source>
</evidence>
<keyword evidence="3" id="KW-1185">Reference proteome</keyword>
<feature type="domain" description="F-box" evidence="1">
    <location>
        <begin position="100"/>
        <end position="146"/>
    </location>
</feature>
<dbReference type="Proteomes" id="UP000091956">
    <property type="component" value="Unassembled WGS sequence"/>
</dbReference>
<dbReference type="SUPFAM" id="SSF81383">
    <property type="entry name" value="F-box domain"/>
    <property type="match status" value="1"/>
</dbReference>
<dbReference type="AlphaFoldDB" id="A0A2P2SYA8"/>
<dbReference type="InterPro" id="IPR036047">
    <property type="entry name" value="F-box-like_dom_sf"/>
</dbReference>
<dbReference type="STRING" id="342668.A0A2P2SYA8"/>
<dbReference type="PROSITE" id="PS50181">
    <property type="entry name" value="FBOX"/>
    <property type="match status" value="1"/>
</dbReference>
<name>A0A2P2SYA8_9PEZI</name>
<dbReference type="GeneID" id="28833928"/>
<gene>
    <name evidence="2" type="ORF">VE01_00542</name>
</gene>
<dbReference type="SMART" id="SM00256">
    <property type="entry name" value="FBOX"/>
    <property type="match status" value="1"/>
</dbReference>
<evidence type="ECO:0000313" key="2">
    <source>
        <dbReference type="EMBL" id="OBU01834.1"/>
    </source>
</evidence>
<reference evidence="3" key="2">
    <citation type="journal article" date="2018" name="Nat. Commun.">
        <title>Extreme sensitivity to ultraviolet light in the fungal pathogen causing white-nose syndrome of bats.</title>
        <authorList>
            <person name="Palmer J.M."/>
            <person name="Drees K.P."/>
            <person name="Foster J.T."/>
            <person name="Lindner D.L."/>
        </authorList>
    </citation>
    <scope>NUCLEOTIDE SEQUENCE [LARGE SCALE GENOMIC DNA]</scope>
    <source>
        <strain evidence="3">UAMH 10579</strain>
    </source>
</reference>
<accession>A0A2P2SYA8</accession>
<evidence type="ECO:0000313" key="3">
    <source>
        <dbReference type="Proteomes" id="UP000091956"/>
    </source>
</evidence>
<protein>
    <recommendedName>
        <fullName evidence="1">F-box domain-containing protein</fullName>
    </recommendedName>
</protein>
<dbReference type="EMBL" id="KV460206">
    <property type="protein sequence ID" value="OBU01834.1"/>
    <property type="molecule type" value="Genomic_DNA"/>
</dbReference>